<dbReference type="Gene3D" id="1.25.40.20">
    <property type="entry name" value="Ankyrin repeat-containing domain"/>
    <property type="match status" value="5"/>
</dbReference>
<keyword evidence="1" id="KW-0677">Repeat</keyword>
<dbReference type="Pfam" id="PF12796">
    <property type="entry name" value="Ank_2"/>
    <property type="match status" value="5"/>
</dbReference>
<dbReference type="InterPro" id="IPR002110">
    <property type="entry name" value="Ankyrin_rpt"/>
</dbReference>
<protein>
    <recommendedName>
        <fullName evidence="7">Ankyrin</fullName>
    </recommendedName>
</protein>
<evidence type="ECO:0000256" key="3">
    <source>
        <dbReference type="PROSITE-ProRule" id="PRU00023"/>
    </source>
</evidence>
<evidence type="ECO:0000256" key="4">
    <source>
        <dbReference type="SAM" id="MobiDB-lite"/>
    </source>
</evidence>
<gene>
    <name evidence="5" type="ORF">B0T22DRAFT_535283</name>
</gene>
<feature type="compositionally biased region" description="Basic and acidic residues" evidence="4">
    <location>
        <begin position="1090"/>
        <end position="1104"/>
    </location>
</feature>
<dbReference type="PANTHER" id="PTHR24198">
    <property type="entry name" value="ANKYRIN REPEAT AND PROTEIN KINASE DOMAIN-CONTAINING PROTEIN"/>
    <property type="match status" value="1"/>
</dbReference>
<name>A0AAE0X8K7_9PEZI</name>
<dbReference type="PROSITE" id="PS50297">
    <property type="entry name" value="ANK_REP_REGION"/>
    <property type="match status" value="5"/>
</dbReference>
<evidence type="ECO:0000313" key="6">
    <source>
        <dbReference type="Proteomes" id="UP001270362"/>
    </source>
</evidence>
<feature type="repeat" description="ANK" evidence="3">
    <location>
        <begin position="940"/>
        <end position="972"/>
    </location>
</feature>
<sequence length="1901" mass="209675">MAELNQHQPPVILPVSVAGTIQRDTDVPQQIVIRVAGIGPPSRPCYPQQNIIADLFPNGTPHTLYGPGQMVIDKTLSPHSLVEAARNLLNEVRDLVLAQAMVIASEEPAYSDIFDGTNLVGPMQVFFETPHRSSDEDGWVSILEDLVESHYCGPKGPGPWLTERLGMLAREHEELAPQFASISSNFNLMSYYHTPEPADPRPVMSKHCATLGFTNEERVAILIYRHHGMLEEYESRCLNDLLCESKMMNSPDIRAFLDLLCLEEIENNGPSRYGFPKAPHVNVATQLLSLPELEGWLSPRGKFSQVLRLGLGGRFHPGRMFEALRHALRKTDKHYHPCTIILGPANETHHSNSSSMIVVNLVVNMIWQLLIDQPSLYPNVQHLFPLVHDAVLGMSTPWKQRILWRCLETLLYSPKTFPTYIFMHVGECPARAEILRRVEQIMERTEIPMRVAVSFDSAAFDDGDAATTRFVDVDVTTEVFDQAQRQDLALEIDDNCPLLSNRDAPEILLARQTAIDILLTSTDYTYADRFMKKLDHVLNRPIEWIHRLWHNCSQITSCFAMINRSIERHGSWVVTALFWISRSARSLSVDELGLIVRELGDPLPQRTGDSVVQFRAKARVEELPRLLPGVVEIVDGRVQLCQPSTETNDFLWRAMRSQFPSIKEPDLHLAETCLLFLLNFYSAGHSSTEELRVAASGVDREARASCAAYAARHWMAHYRAEDHLEAALAQDSVFSRFVQDNQIISSWMSHLAASSPGFRNSPPYDKEGVNQALCVLNLGGRDTASAFRVLELCHHASVRPSTTALLDRLVVYAAELGDGQLAGELITLVGKAMGRDATLRAIASASWSLGQDLVKKCAFPVGPLAMAQIFLAALQTGNQDTAAKALELLLTPPLGHLPEDFLTETIIIACQYHDEATVGAICDDAELSSRLAEEREERGHGWTALHVAVRSGNTKLVSMLLDLGMDINAEDSWNEETPLVCAAARGFHHVVALLLQPERGVDVDYCDSQTMQTTLHLASRGGFLATTRLLLESGADKFALDLEWDAPLHLAIVRGHSDVAELLISSRTVLPTPVPPTHSVPDGTDIPPLLDRDAGDKMDCHYAEDSEEEASDGSEASSSITSTGRSTPGDDDDAFSISTEVSHPWDIRNFTASTVIMEASKSRRTYHVAELLARERVDPTKADEHGRTALHYAASLGLPSLITCLLEAVEELLKHHPDLLAQDIFGLRTPLVSAAYVGDMRIVEALLLHYAHMHAERRDCFFAAVQNDWNALTARLLDAGCSHDTADKAGNSPVHWAARGRNTSLLQLLLARGFAIDPEGGACGTPLCDAARFAMVENIEVLLDAGANIEGDGVSGVTPLGMAVYRRNPEAARLLLQRGARLKAGVYKLNGSASCNTILELALSDVSPRSTATVGMEFSAAVEETTRAVLEYYSRELQVHDFTEDGTTPAKAISLLIRLEKFSFLPQLLDTWPGANDAIVEALRYKESPLQNVAWKGDVDALELILSRLPAGYSLNSGAGTKYKSTPLQTAIFPGGGGDRLRKVELLLRYGADPTVTGGLLGTSLNIAAHYHRLDILKLLLDVIPQDVKTQFLSGSGGIRLPIEAAVSGTVHIRAHAEHEVIELLDLLLLHHGASLDPRRPSRETLLHAAVRATSFDEMITWLQEHGVSPDEGDQTGRRPAHLAIHKGKLSTAKLLFTPQTTPETVDDQGRDCFHYAVVYETWRGSMARDLLEWWAPARGRDDAAIPRIFNKPDINGWTPLHWACRQHTPGVIEYLVRMGADRAAFTHAGWTPWHVAVFHGNTGEEYLGNLLAPSDEQAQGESDELPTEPGRSHNAYCSACYCKIWGTRYRCTKSGCEEERVWCGEAATDPPSLCFKCYANYCAGVAVHYPGHVFAVVDEG</sequence>
<feature type="repeat" description="ANK" evidence="3">
    <location>
        <begin position="1010"/>
        <end position="1042"/>
    </location>
</feature>
<evidence type="ECO:0000256" key="2">
    <source>
        <dbReference type="ARBA" id="ARBA00023043"/>
    </source>
</evidence>
<organism evidence="5 6">
    <name type="scientific">Podospora appendiculata</name>
    <dbReference type="NCBI Taxonomy" id="314037"/>
    <lineage>
        <taxon>Eukaryota</taxon>
        <taxon>Fungi</taxon>
        <taxon>Dikarya</taxon>
        <taxon>Ascomycota</taxon>
        <taxon>Pezizomycotina</taxon>
        <taxon>Sordariomycetes</taxon>
        <taxon>Sordariomycetidae</taxon>
        <taxon>Sordariales</taxon>
        <taxon>Podosporaceae</taxon>
        <taxon>Podospora</taxon>
    </lineage>
</organism>
<feature type="region of interest" description="Disordered" evidence="4">
    <location>
        <begin position="1072"/>
        <end position="1137"/>
    </location>
</feature>
<comment type="caution">
    <text evidence="5">The sequence shown here is derived from an EMBL/GenBank/DDBJ whole genome shotgun (WGS) entry which is preliminary data.</text>
</comment>
<proteinExistence type="predicted"/>
<feature type="compositionally biased region" description="Low complexity" evidence="4">
    <location>
        <begin position="1113"/>
        <end position="1124"/>
    </location>
</feature>
<feature type="repeat" description="ANK" evidence="3">
    <location>
        <begin position="1756"/>
        <end position="1788"/>
    </location>
</feature>
<keyword evidence="6" id="KW-1185">Reference proteome</keyword>
<dbReference type="SUPFAM" id="SSF48403">
    <property type="entry name" value="Ankyrin repeat"/>
    <property type="match status" value="3"/>
</dbReference>
<dbReference type="Proteomes" id="UP001270362">
    <property type="component" value="Unassembled WGS sequence"/>
</dbReference>
<evidence type="ECO:0000313" key="5">
    <source>
        <dbReference type="EMBL" id="KAK3688029.1"/>
    </source>
</evidence>
<keyword evidence="2 3" id="KW-0040">ANK repeat</keyword>
<dbReference type="EMBL" id="JAULSO010000002">
    <property type="protein sequence ID" value="KAK3688029.1"/>
    <property type="molecule type" value="Genomic_DNA"/>
</dbReference>
<dbReference type="InterPro" id="IPR036770">
    <property type="entry name" value="Ankyrin_rpt-contain_sf"/>
</dbReference>
<accession>A0AAE0X8K7</accession>
<evidence type="ECO:0000256" key="1">
    <source>
        <dbReference type="ARBA" id="ARBA00022737"/>
    </source>
</evidence>
<dbReference type="SMART" id="SM00248">
    <property type="entry name" value="ANK"/>
    <property type="match status" value="16"/>
</dbReference>
<reference evidence="5" key="2">
    <citation type="submission" date="2023-06" db="EMBL/GenBank/DDBJ databases">
        <authorList>
            <consortium name="Lawrence Berkeley National Laboratory"/>
            <person name="Haridas S."/>
            <person name="Hensen N."/>
            <person name="Bonometti L."/>
            <person name="Westerberg I."/>
            <person name="Brannstrom I.O."/>
            <person name="Guillou S."/>
            <person name="Cros-Aarteil S."/>
            <person name="Calhoun S."/>
            <person name="Kuo A."/>
            <person name="Mondo S."/>
            <person name="Pangilinan J."/>
            <person name="Riley R."/>
            <person name="Labutti K."/>
            <person name="Andreopoulos B."/>
            <person name="Lipzen A."/>
            <person name="Chen C."/>
            <person name="Yanf M."/>
            <person name="Daum C."/>
            <person name="Ng V."/>
            <person name="Clum A."/>
            <person name="Steindorff A."/>
            <person name="Ohm R."/>
            <person name="Martin F."/>
            <person name="Silar P."/>
            <person name="Natvig D."/>
            <person name="Lalanne C."/>
            <person name="Gautier V."/>
            <person name="Ament-Velasquez S.L."/>
            <person name="Kruys A."/>
            <person name="Hutchinson M.I."/>
            <person name="Powell A.J."/>
            <person name="Barry K."/>
            <person name="Miller A.N."/>
            <person name="Grigoriev I.V."/>
            <person name="Debuchy R."/>
            <person name="Gladieux P."/>
            <person name="Thoren M.H."/>
            <person name="Johannesson H."/>
        </authorList>
    </citation>
    <scope>NUCLEOTIDE SEQUENCE</scope>
    <source>
        <strain evidence="5">CBS 314.62</strain>
    </source>
</reference>
<evidence type="ECO:0008006" key="7">
    <source>
        <dbReference type="Google" id="ProtNLM"/>
    </source>
</evidence>
<reference evidence="5" key="1">
    <citation type="journal article" date="2023" name="Mol. Phylogenet. Evol.">
        <title>Genome-scale phylogeny and comparative genomics of the fungal order Sordariales.</title>
        <authorList>
            <person name="Hensen N."/>
            <person name="Bonometti L."/>
            <person name="Westerberg I."/>
            <person name="Brannstrom I.O."/>
            <person name="Guillou S."/>
            <person name="Cros-Aarteil S."/>
            <person name="Calhoun S."/>
            <person name="Haridas S."/>
            <person name="Kuo A."/>
            <person name="Mondo S."/>
            <person name="Pangilinan J."/>
            <person name="Riley R."/>
            <person name="LaButti K."/>
            <person name="Andreopoulos B."/>
            <person name="Lipzen A."/>
            <person name="Chen C."/>
            <person name="Yan M."/>
            <person name="Daum C."/>
            <person name="Ng V."/>
            <person name="Clum A."/>
            <person name="Steindorff A."/>
            <person name="Ohm R.A."/>
            <person name="Martin F."/>
            <person name="Silar P."/>
            <person name="Natvig D.O."/>
            <person name="Lalanne C."/>
            <person name="Gautier V."/>
            <person name="Ament-Velasquez S.L."/>
            <person name="Kruys A."/>
            <person name="Hutchinson M.I."/>
            <person name="Powell A.J."/>
            <person name="Barry K."/>
            <person name="Miller A.N."/>
            <person name="Grigoriev I.V."/>
            <person name="Debuchy R."/>
            <person name="Gladieux P."/>
            <person name="Hiltunen Thoren M."/>
            <person name="Johannesson H."/>
        </authorList>
    </citation>
    <scope>NUCLEOTIDE SEQUENCE</scope>
    <source>
        <strain evidence="5">CBS 314.62</strain>
    </source>
</reference>
<dbReference type="PROSITE" id="PS50088">
    <property type="entry name" value="ANK_REPEAT"/>
    <property type="match status" value="5"/>
</dbReference>
<feature type="repeat" description="ANK" evidence="3">
    <location>
        <begin position="1355"/>
        <end position="1384"/>
    </location>
</feature>
<feature type="repeat" description="ANK" evidence="3">
    <location>
        <begin position="1289"/>
        <end position="1321"/>
    </location>
</feature>
<dbReference type="PANTHER" id="PTHR24198:SF165">
    <property type="entry name" value="ANKYRIN REPEAT-CONTAINING PROTEIN-RELATED"/>
    <property type="match status" value="1"/>
</dbReference>